<keyword evidence="2" id="KW-1185">Reference proteome</keyword>
<organism evidence="1 2">
    <name type="scientific">Caproicibacterium argilliputei</name>
    <dbReference type="NCBI Taxonomy" id="3030016"/>
    <lineage>
        <taxon>Bacteria</taxon>
        <taxon>Bacillati</taxon>
        <taxon>Bacillota</taxon>
        <taxon>Clostridia</taxon>
        <taxon>Eubacteriales</taxon>
        <taxon>Oscillospiraceae</taxon>
        <taxon>Caproicibacterium</taxon>
    </lineage>
</organism>
<dbReference type="Proteomes" id="UP001300604">
    <property type="component" value="Chromosome"/>
</dbReference>
<reference evidence="1 2" key="1">
    <citation type="submission" date="2024-06" db="EMBL/GenBank/DDBJ databases">
        <title>Caproicibacterium argilliputei sp. nov, a novel caproic acid producing anaerobic bacterium isolated from pit mud.</title>
        <authorList>
            <person name="Xia S."/>
        </authorList>
    </citation>
    <scope>NUCLEOTIDE SEQUENCE [LARGE SCALE GENOMIC DNA]</scope>
    <source>
        <strain evidence="1 2">ZCY20-5</strain>
    </source>
</reference>
<dbReference type="Pfam" id="PF10719">
    <property type="entry name" value="ComFB"/>
    <property type="match status" value="1"/>
</dbReference>
<reference evidence="2" key="3">
    <citation type="submission" date="2024-06" db="EMBL/GenBank/DDBJ databases">
        <authorList>
            <person name="Zeng C."/>
        </authorList>
    </citation>
    <scope>NUCLEOTIDE SEQUENCE [LARGE SCALE GENOMIC DNA]</scope>
    <source>
        <strain evidence="2">ZCY20-5</strain>
    </source>
</reference>
<dbReference type="InterPro" id="IPR019657">
    <property type="entry name" value="ComFB"/>
</dbReference>
<evidence type="ECO:0000313" key="1">
    <source>
        <dbReference type="EMBL" id="WOC32044.1"/>
    </source>
</evidence>
<sequence>MITYKNIMENMVEEMYEKMKDSLGCCQCERCHNDIVAYALNRLPPHYVVSRSGALYAKTFTMEKQHEMDIATEIAKGAMLVRSNPRHDEERSCPA</sequence>
<proteinExistence type="predicted"/>
<evidence type="ECO:0000313" key="2">
    <source>
        <dbReference type="Proteomes" id="UP001300604"/>
    </source>
</evidence>
<name>A0AA97D820_9FIRM</name>
<gene>
    <name evidence="1" type="ORF">PXC00_12740</name>
</gene>
<dbReference type="KEGG" id="carl:PXC00_12740"/>
<dbReference type="EMBL" id="CP135996">
    <property type="protein sequence ID" value="WOC32044.1"/>
    <property type="molecule type" value="Genomic_DNA"/>
</dbReference>
<dbReference type="AlphaFoldDB" id="A0AA97D820"/>
<dbReference type="RefSeq" id="WP_275844107.1">
    <property type="nucleotide sequence ID" value="NZ_CP135996.1"/>
</dbReference>
<reference evidence="2" key="2">
    <citation type="submission" date="2024-06" db="EMBL/GenBank/DDBJ databases">
        <title>Caproicibacterium argilliputei sp. nov, a novel caproic acid producing anaerobic bacterium isolated from pit mud.</title>
        <authorList>
            <person name="Zeng C."/>
        </authorList>
    </citation>
    <scope>NUCLEOTIDE SEQUENCE [LARGE SCALE GENOMIC DNA]</scope>
    <source>
        <strain evidence="2">ZCY20-5</strain>
    </source>
</reference>
<accession>A0AA97D820</accession>
<protein>
    <submittedName>
        <fullName evidence="1">Late competence development ComFB family protein</fullName>
    </submittedName>
</protein>